<dbReference type="InterPro" id="IPR014718">
    <property type="entry name" value="GH-type_carb-bd"/>
</dbReference>
<dbReference type="InterPro" id="IPR005887">
    <property type="entry name" value="GH92_a_mannosidase_put"/>
</dbReference>
<dbReference type="CDD" id="cd23451">
    <property type="entry name" value="beta-trefoil_Ricin_laminarinase"/>
    <property type="match status" value="1"/>
</dbReference>
<dbReference type="InterPro" id="IPR041371">
    <property type="entry name" value="GH92_N"/>
</dbReference>
<dbReference type="RefSeq" id="WP_171673261.1">
    <property type="nucleotide sequence ID" value="NZ_BAAAGT010000002.1"/>
</dbReference>
<dbReference type="SUPFAM" id="SSF50370">
    <property type="entry name" value="Ricin B-like lectins"/>
    <property type="match status" value="1"/>
</dbReference>
<evidence type="ECO:0000256" key="1">
    <source>
        <dbReference type="SAM" id="SignalP"/>
    </source>
</evidence>
<evidence type="ECO:0000259" key="2">
    <source>
        <dbReference type="SMART" id="SM00458"/>
    </source>
</evidence>
<dbReference type="Gene3D" id="3.30.2080.10">
    <property type="entry name" value="GH92 mannosidase domain"/>
    <property type="match status" value="1"/>
</dbReference>
<dbReference type="Gene3D" id="2.80.10.50">
    <property type="match status" value="2"/>
</dbReference>
<dbReference type="GO" id="GO:0000224">
    <property type="term" value="F:peptide-N4-(N-acetyl-beta-glucosaminyl)asparagine amidase activity"/>
    <property type="evidence" value="ECO:0007669"/>
    <property type="project" value="TreeGrafter"/>
</dbReference>
<dbReference type="Pfam" id="PF17678">
    <property type="entry name" value="Glyco_hydro_92N"/>
    <property type="match status" value="1"/>
</dbReference>
<dbReference type="EMBL" id="JACHKF010000001">
    <property type="protein sequence ID" value="MBB6569376.1"/>
    <property type="molecule type" value="Genomic_DNA"/>
</dbReference>
<dbReference type="InterPro" id="IPR050883">
    <property type="entry name" value="PNGase"/>
</dbReference>
<evidence type="ECO:0000313" key="6">
    <source>
        <dbReference type="Proteomes" id="UP000553957"/>
    </source>
</evidence>
<dbReference type="InterPro" id="IPR035992">
    <property type="entry name" value="Ricin_B-like_lectins"/>
</dbReference>
<dbReference type="Proteomes" id="UP000534306">
    <property type="component" value="Unassembled WGS sequence"/>
</dbReference>
<dbReference type="Pfam" id="PF07971">
    <property type="entry name" value="Glyco_hydro_92"/>
    <property type="match status" value="1"/>
</dbReference>
<evidence type="ECO:0000313" key="5">
    <source>
        <dbReference type="Proteomes" id="UP000534306"/>
    </source>
</evidence>
<dbReference type="PROSITE" id="PS50231">
    <property type="entry name" value="RICIN_B_LECTIN"/>
    <property type="match status" value="1"/>
</dbReference>
<dbReference type="Pfam" id="PF00652">
    <property type="entry name" value="Ricin_B_lectin"/>
    <property type="match status" value="1"/>
</dbReference>
<dbReference type="Gene3D" id="1.20.1610.10">
    <property type="entry name" value="alpha-1,2-mannosidases domains"/>
    <property type="match status" value="1"/>
</dbReference>
<name>A0A7Y4KZY9_9ACTN</name>
<feature type="signal peptide" evidence="1">
    <location>
        <begin position="1"/>
        <end position="28"/>
    </location>
</feature>
<dbReference type="SUPFAM" id="SSF48208">
    <property type="entry name" value="Six-hairpin glycosidases"/>
    <property type="match status" value="1"/>
</dbReference>
<dbReference type="GO" id="GO:0006516">
    <property type="term" value="P:glycoprotein catabolic process"/>
    <property type="evidence" value="ECO:0007669"/>
    <property type="project" value="TreeGrafter"/>
</dbReference>
<accession>A0A7Y4KZY9</accession>
<reference evidence="3 6" key="2">
    <citation type="submission" date="2020-08" db="EMBL/GenBank/DDBJ databases">
        <title>Sequencing the genomes of 1000 actinobacteria strains.</title>
        <authorList>
            <person name="Klenk H.-P."/>
        </authorList>
    </citation>
    <scope>NUCLEOTIDE SEQUENCE [LARGE SCALE GENOMIC DNA]</scope>
    <source>
        <strain evidence="3 6">DSM 15626</strain>
    </source>
</reference>
<gene>
    <name evidence="3" type="ORF">HNR71_005013</name>
    <name evidence="4" type="ORF">HPO96_11070</name>
</gene>
<sequence length="876" mass="93096">MKRIDQLLVGLVLVAVSLTAGQDNPATAAGQAPAAIVDPARYVNTFIGTGAQARDDGVPYTFGNTYPGAVAPFGMLQWSPDTIEGRPPGGSYDPGRDDIDGFSLTRMSGAGCEQYLNMPFLPFTGSTAPATTKLVRSTESASPGTYAVTTNSGVRTELTTTTRSGIGRFTYPEGQTASLSINAAGGEVVRGASVQLGSNTISGYADAGPFCGIGNWTYRVHFHAVFDRPFKTATTVNNGSKAVVSFDTTTSRTVVAKVAVSYVGVDGAKANITAETASKDFDTVRTDTRAAWNQLLGRISVTGGTPDQLAIFYTALYHSLLHPNVFSDADGRYRGFDDQIHTAPSGHVQHANFSGWDVFRSQAPLLALIAPEYAADIAQSAVNQAAQAGYYDRWTVANRGSGIMVGDPIPVILSTFYAFGVTGFNASDGLTRAVAGTRHSGQRFGFEAYDSIGYVPNDVKPPVLPEWFGGASVTAEYAISDFAIAQLAGRLGQTGEAEKYLRKSSSWRNVFESGSKFLVGRNRDTTFPAFDPLDTIPHYTEGSGHQYTWMVPHNLRGLFDARGGDGAVVGKLDRFFTKLNDQERSEFAYLGNQVSANVPWIYGYAGAPHRTQDVVRRALLQLYRNSKDGLPGNDDLGQTSAWAVWAALGMYPQVPGRSELVLASPQFPSVTIDPGNGKTITINAPGASDSARYVQSLKVNGQTTQKSWLSEEFVATGGTLDFVLGNTPNTSWGSQQADRPPSFDVGPAAPQTTPITGLSNLCLDVDGGAPDLGASIRLWGCNSTIHQQWTLASDGTLRARGGCMDIKASSRADGAKIQLYACNGTGAQQWWPRPGGALVNPASGKCLDVPSSSTTPGVQLQLYHCNGSAAQRWTIG</sequence>
<dbReference type="InterPro" id="IPR008928">
    <property type="entry name" value="6-hairpin_glycosidase_sf"/>
</dbReference>
<dbReference type="Proteomes" id="UP000553957">
    <property type="component" value="Unassembled WGS sequence"/>
</dbReference>
<reference evidence="4 5" key="1">
    <citation type="submission" date="2020-05" db="EMBL/GenBank/DDBJ databases">
        <title>Genome sequence of Kribbella sandramycini ATCC 39419.</title>
        <authorList>
            <person name="Maclea K.S."/>
            <person name="Fair J.L."/>
        </authorList>
    </citation>
    <scope>NUCLEOTIDE SEQUENCE [LARGE SCALE GENOMIC DNA]</scope>
    <source>
        <strain evidence="4 5">ATCC 39419</strain>
    </source>
</reference>
<dbReference type="InterPro" id="IPR000772">
    <property type="entry name" value="Ricin_B_lectin"/>
</dbReference>
<dbReference type="PANTHER" id="PTHR12143:SF39">
    <property type="entry name" value="SECRETED PROTEIN"/>
    <property type="match status" value="1"/>
</dbReference>
<dbReference type="GO" id="GO:0005829">
    <property type="term" value="C:cytosol"/>
    <property type="evidence" value="ECO:0007669"/>
    <property type="project" value="TreeGrafter"/>
</dbReference>
<dbReference type="InterPro" id="IPR012939">
    <property type="entry name" value="Glyco_hydro_92"/>
</dbReference>
<dbReference type="Gene3D" id="2.70.98.10">
    <property type="match status" value="1"/>
</dbReference>
<comment type="caution">
    <text evidence="4">The sequence shown here is derived from an EMBL/GenBank/DDBJ whole genome shotgun (WGS) entry which is preliminary data.</text>
</comment>
<keyword evidence="4" id="KW-0378">Hydrolase</keyword>
<keyword evidence="1" id="KW-0732">Signal</keyword>
<dbReference type="NCBIfam" id="TIGR01180">
    <property type="entry name" value="aman2_put"/>
    <property type="match status" value="1"/>
</dbReference>
<dbReference type="EMBL" id="JABJRC010000002">
    <property type="protein sequence ID" value="NOL40786.1"/>
    <property type="molecule type" value="Genomic_DNA"/>
</dbReference>
<evidence type="ECO:0000313" key="3">
    <source>
        <dbReference type="EMBL" id="MBB6569376.1"/>
    </source>
</evidence>
<organism evidence="4 5">
    <name type="scientific">Kribbella sandramycini</name>
    <dbReference type="NCBI Taxonomy" id="60450"/>
    <lineage>
        <taxon>Bacteria</taxon>
        <taxon>Bacillati</taxon>
        <taxon>Actinomycetota</taxon>
        <taxon>Actinomycetes</taxon>
        <taxon>Propionibacteriales</taxon>
        <taxon>Kribbellaceae</taxon>
        <taxon>Kribbella</taxon>
    </lineage>
</organism>
<dbReference type="GO" id="GO:0030246">
    <property type="term" value="F:carbohydrate binding"/>
    <property type="evidence" value="ECO:0007669"/>
    <property type="project" value="InterPro"/>
</dbReference>
<feature type="domain" description="Ricin B lectin" evidence="2">
    <location>
        <begin position="749"/>
        <end position="876"/>
    </location>
</feature>
<evidence type="ECO:0000313" key="4">
    <source>
        <dbReference type="EMBL" id="NOL40786.1"/>
    </source>
</evidence>
<proteinExistence type="predicted"/>
<dbReference type="SMART" id="SM00458">
    <property type="entry name" value="RICIN"/>
    <property type="match status" value="1"/>
</dbReference>
<dbReference type="PANTHER" id="PTHR12143">
    <property type="entry name" value="PEPTIDE N-GLYCANASE PNGASE -RELATED"/>
    <property type="match status" value="1"/>
</dbReference>
<feature type="chain" id="PRO_5036217686" evidence="1">
    <location>
        <begin position="29"/>
        <end position="876"/>
    </location>
</feature>
<dbReference type="Gene3D" id="1.20.1050.60">
    <property type="entry name" value="alpha-1,2-mannosidase"/>
    <property type="match status" value="1"/>
</dbReference>
<protein>
    <submittedName>
        <fullName evidence="4">Glycoside hydrolase family 92 protein</fullName>
    </submittedName>
    <submittedName>
        <fullName evidence="3">Putative alpha-1,2-mannosidase</fullName>
    </submittedName>
</protein>
<dbReference type="AlphaFoldDB" id="A0A7Y4KZY9"/>
<dbReference type="FunFam" id="3.30.2080.10:FF:000001">
    <property type="entry name" value="Alpha-1,2-mannosidase subfamily"/>
    <property type="match status" value="1"/>
</dbReference>
<dbReference type="GO" id="GO:0005975">
    <property type="term" value="P:carbohydrate metabolic process"/>
    <property type="evidence" value="ECO:0007669"/>
    <property type="project" value="InterPro"/>
</dbReference>
<keyword evidence="5" id="KW-1185">Reference proteome</keyword>